<evidence type="ECO:0000313" key="1">
    <source>
        <dbReference type="EMBL" id="MFH4981645.1"/>
    </source>
</evidence>
<organism evidence="1 2">
    <name type="scientific">Gnathostoma spinigerum</name>
    <dbReference type="NCBI Taxonomy" id="75299"/>
    <lineage>
        <taxon>Eukaryota</taxon>
        <taxon>Metazoa</taxon>
        <taxon>Ecdysozoa</taxon>
        <taxon>Nematoda</taxon>
        <taxon>Chromadorea</taxon>
        <taxon>Rhabditida</taxon>
        <taxon>Spirurina</taxon>
        <taxon>Gnathostomatomorpha</taxon>
        <taxon>Gnathostomatoidea</taxon>
        <taxon>Gnathostomatidae</taxon>
        <taxon>Gnathostoma</taxon>
    </lineage>
</organism>
<gene>
    <name evidence="1" type="ORF">AB6A40_008354</name>
</gene>
<proteinExistence type="predicted"/>
<dbReference type="AlphaFoldDB" id="A0ABD6EZC4"/>
<keyword evidence="2" id="KW-1185">Reference proteome</keyword>
<name>A0ABD6EZC4_9BILA</name>
<comment type="caution">
    <text evidence="1">The sequence shown here is derived from an EMBL/GenBank/DDBJ whole genome shotgun (WGS) entry which is preliminary data.</text>
</comment>
<protein>
    <submittedName>
        <fullName evidence="1">Uncharacterized protein</fullName>
    </submittedName>
</protein>
<dbReference type="Proteomes" id="UP001608902">
    <property type="component" value="Unassembled WGS sequence"/>
</dbReference>
<sequence length="85" mass="9603">MAENMKNGLNLGVYDGINFRVELPKVRGGSMLWSIIDHMDHKITCLDPQNTGKSFCKWMNKLKYFVYSAVSSRSSSKSVWLSVVG</sequence>
<accession>A0ABD6EZC4</accession>
<dbReference type="EMBL" id="JBGFUD010007612">
    <property type="protein sequence ID" value="MFH4981645.1"/>
    <property type="molecule type" value="Genomic_DNA"/>
</dbReference>
<evidence type="ECO:0000313" key="2">
    <source>
        <dbReference type="Proteomes" id="UP001608902"/>
    </source>
</evidence>
<reference evidence="1 2" key="1">
    <citation type="submission" date="2024-08" db="EMBL/GenBank/DDBJ databases">
        <title>Gnathostoma spinigerum genome.</title>
        <authorList>
            <person name="Gonzalez-Bertolin B."/>
            <person name="Monzon S."/>
            <person name="Zaballos A."/>
            <person name="Jimenez P."/>
            <person name="Dekumyoy P."/>
            <person name="Varona S."/>
            <person name="Cuesta I."/>
            <person name="Sumanam S."/>
            <person name="Adisakwattana P."/>
            <person name="Gasser R.B."/>
            <person name="Hernandez-Gonzalez A."/>
            <person name="Young N.D."/>
            <person name="Perteguer M.J."/>
        </authorList>
    </citation>
    <scope>NUCLEOTIDE SEQUENCE [LARGE SCALE GENOMIC DNA]</scope>
    <source>
        <strain evidence="1">AL3</strain>
        <tissue evidence="1">Liver</tissue>
    </source>
</reference>